<protein>
    <submittedName>
        <fullName evidence="1">Uncharacterized protein</fullName>
    </submittedName>
</protein>
<reference evidence="1" key="1">
    <citation type="journal article" date="2020" name="Stud. Mycol.">
        <title>101 Dothideomycetes genomes: a test case for predicting lifestyles and emergence of pathogens.</title>
        <authorList>
            <person name="Haridas S."/>
            <person name="Albert R."/>
            <person name="Binder M."/>
            <person name="Bloem J."/>
            <person name="Labutti K."/>
            <person name="Salamov A."/>
            <person name="Andreopoulos B."/>
            <person name="Baker S."/>
            <person name="Barry K."/>
            <person name="Bills G."/>
            <person name="Bluhm B."/>
            <person name="Cannon C."/>
            <person name="Castanera R."/>
            <person name="Culley D."/>
            <person name="Daum C."/>
            <person name="Ezra D."/>
            <person name="Gonzalez J."/>
            <person name="Henrissat B."/>
            <person name="Kuo A."/>
            <person name="Liang C."/>
            <person name="Lipzen A."/>
            <person name="Lutzoni F."/>
            <person name="Magnuson J."/>
            <person name="Mondo S."/>
            <person name="Nolan M."/>
            <person name="Ohm R."/>
            <person name="Pangilinan J."/>
            <person name="Park H.-J."/>
            <person name="Ramirez L."/>
            <person name="Alfaro M."/>
            <person name="Sun H."/>
            <person name="Tritt A."/>
            <person name="Yoshinaga Y."/>
            <person name="Zwiers L.-H."/>
            <person name="Turgeon B."/>
            <person name="Goodwin S."/>
            <person name="Spatafora J."/>
            <person name="Crous P."/>
            <person name="Grigoriev I."/>
        </authorList>
    </citation>
    <scope>NUCLEOTIDE SEQUENCE</scope>
    <source>
        <strain evidence="1">CBS 123094</strain>
    </source>
</reference>
<accession>A0A6A5W3E3</accession>
<name>A0A6A5W3E3_9PLEO</name>
<organism evidence="1 2">
    <name type="scientific">Amniculicola lignicola CBS 123094</name>
    <dbReference type="NCBI Taxonomy" id="1392246"/>
    <lineage>
        <taxon>Eukaryota</taxon>
        <taxon>Fungi</taxon>
        <taxon>Dikarya</taxon>
        <taxon>Ascomycota</taxon>
        <taxon>Pezizomycotina</taxon>
        <taxon>Dothideomycetes</taxon>
        <taxon>Pleosporomycetidae</taxon>
        <taxon>Pleosporales</taxon>
        <taxon>Amniculicolaceae</taxon>
        <taxon>Amniculicola</taxon>
    </lineage>
</organism>
<evidence type="ECO:0000313" key="2">
    <source>
        <dbReference type="Proteomes" id="UP000799779"/>
    </source>
</evidence>
<sequence>MEYKDLGAVLTRYLSPYHHHHQYYPIHYQVNNFSKHCRQVPLLCKTKCHSRRTNSGSLCGDYPSGIRNLGGSQEEEKAGRGGGRKADSQRILKPSLLDMSIMTVTVCSWRISRSRTKTFLNNSAAHILDPTAKYARPVAICVIQTMTGLGENLEYIMFAQECQQLPRITSLVHDGGETSGVGDASR</sequence>
<proteinExistence type="predicted"/>
<dbReference type="AlphaFoldDB" id="A0A6A5W3E3"/>
<evidence type="ECO:0000313" key="1">
    <source>
        <dbReference type="EMBL" id="KAF1995598.1"/>
    </source>
</evidence>
<dbReference type="EMBL" id="ML977636">
    <property type="protein sequence ID" value="KAF1995598.1"/>
    <property type="molecule type" value="Genomic_DNA"/>
</dbReference>
<keyword evidence="2" id="KW-1185">Reference proteome</keyword>
<dbReference type="Proteomes" id="UP000799779">
    <property type="component" value="Unassembled WGS sequence"/>
</dbReference>
<gene>
    <name evidence="1" type="ORF">P154DRAFT_538623</name>
</gene>